<accession>A0ABW3K6U4</accession>
<dbReference type="SUPFAM" id="SSF53756">
    <property type="entry name" value="UDP-Glycosyltransferase/glycogen phosphorylase"/>
    <property type="match status" value="1"/>
</dbReference>
<gene>
    <name evidence="11" type="primary">lpxB</name>
    <name evidence="11" type="ORF">ACFQ21_20745</name>
</gene>
<keyword evidence="4" id="KW-0444">Lipid biosynthesis</keyword>
<keyword evidence="8" id="KW-0443">Lipid metabolism</keyword>
<name>A0ABW3K6U4_9BACT</name>
<keyword evidence="12" id="KW-1185">Reference proteome</keyword>
<dbReference type="EMBL" id="JBHTKA010000008">
    <property type="protein sequence ID" value="MFD1001765.1"/>
    <property type="molecule type" value="Genomic_DNA"/>
</dbReference>
<evidence type="ECO:0000313" key="12">
    <source>
        <dbReference type="Proteomes" id="UP001597112"/>
    </source>
</evidence>
<reference evidence="12" key="1">
    <citation type="journal article" date="2019" name="Int. J. Syst. Evol. Microbiol.">
        <title>The Global Catalogue of Microorganisms (GCM) 10K type strain sequencing project: providing services to taxonomists for standard genome sequencing and annotation.</title>
        <authorList>
            <consortium name="The Broad Institute Genomics Platform"/>
            <consortium name="The Broad Institute Genome Sequencing Center for Infectious Disease"/>
            <person name="Wu L."/>
            <person name="Ma J."/>
        </authorList>
    </citation>
    <scope>NUCLEOTIDE SEQUENCE [LARGE SCALE GENOMIC DNA]</scope>
    <source>
        <strain evidence="12">CCUG 58938</strain>
    </source>
</reference>
<dbReference type="EC" id="2.4.1.182" evidence="2 10"/>
<evidence type="ECO:0000313" key="11">
    <source>
        <dbReference type="EMBL" id="MFD1001765.1"/>
    </source>
</evidence>
<keyword evidence="5" id="KW-0441">Lipid A biosynthesis</keyword>
<comment type="caution">
    <text evidence="11">The sequence shown here is derived from an EMBL/GenBank/DDBJ whole genome shotgun (WGS) entry which is preliminary data.</text>
</comment>
<evidence type="ECO:0000256" key="6">
    <source>
        <dbReference type="ARBA" id="ARBA00022676"/>
    </source>
</evidence>
<evidence type="ECO:0000256" key="3">
    <source>
        <dbReference type="ARBA" id="ARBA00020902"/>
    </source>
</evidence>
<evidence type="ECO:0000256" key="10">
    <source>
        <dbReference type="NCBIfam" id="TIGR00215"/>
    </source>
</evidence>
<evidence type="ECO:0000256" key="1">
    <source>
        <dbReference type="ARBA" id="ARBA00002056"/>
    </source>
</evidence>
<dbReference type="RefSeq" id="WP_377582083.1">
    <property type="nucleotide sequence ID" value="NZ_JBHTKA010000008.1"/>
</dbReference>
<comment type="function">
    <text evidence="1">Condensation of UDP-2,3-diacylglucosamine and 2,3-diacylglucosamine-1-phosphate to form lipid A disaccharide, a precursor of lipid A, a phosphorylated glycolipid that anchors the lipopolysaccharide to the outer membrane of the cell.</text>
</comment>
<dbReference type="PANTHER" id="PTHR30372:SF4">
    <property type="entry name" value="LIPID-A-DISACCHARIDE SYNTHASE, MITOCHONDRIAL-RELATED"/>
    <property type="match status" value="1"/>
</dbReference>
<evidence type="ECO:0000256" key="7">
    <source>
        <dbReference type="ARBA" id="ARBA00022679"/>
    </source>
</evidence>
<dbReference type="Pfam" id="PF02684">
    <property type="entry name" value="LpxB"/>
    <property type="match status" value="1"/>
</dbReference>
<keyword evidence="7 11" id="KW-0808">Transferase</keyword>
<keyword evidence="6 11" id="KW-0328">Glycosyltransferase</keyword>
<organism evidence="11 12">
    <name type="scientific">Ohtaekwangia kribbensis</name>
    <dbReference type="NCBI Taxonomy" id="688913"/>
    <lineage>
        <taxon>Bacteria</taxon>
        <taxon>Pseudomonadati</taxon>
        <taxon>Bacteroidota</taxon>
        <taxon>Cytophagia</taxon>
        <taxon>Cytophagales</taxon>
        <taxon>Fulvivirgaceae</taxon>
        <taxon>Ohtaekwangia</taxon>
    </lineage>
</organism>
<sequence>MRYYIIAGERSGDLHGGNLVKALRQQDANASLRGFGGEYMQQAGVDLTVHYKDLAFMGLVEVLTNLNKISNYIKKCKEDILEFKPDVIILIDYGGFNRRIAKFGRKEGIRVFYYIPPKVWAWYQSRALELKQNVDQLFVILPFEKPFFRKFDWEVDYVGNPVLDAVKAHVPDGQFLTRYSFDSESPLVALLPGSRKQELKTIIPLMASVVKKFPTTQFAVAAVSNLDQSMYSELQTLPNVKFVFEDTYNLLLHVKAAIVTSGTATLETALFRVPQVVVYKTSFLTYQIVKRLIKVPYISLVNLIADKEVVKEMIQGDANTEKVSDEINLLLNNESYRNNMLQNYDEIIRILDIGSASENTAKLMVRYLQS</sequence>
<evidence type="ECO:0000256" key="2">
    <source>
        <dbReference type="ARBA" id="ARBA00012687"/>
    </source>
</evidence>
<protein>
    <recommendedName>
        <fullName evidence="3 10">Lipid-A-disaccharide synthase</fullName>
        <ecNumber evidence="2 10">2.4.1.182</ecNumber>
    </recommendedName>
</protein>
<dbReference type="InterPro" id="IPR003835">
    <property type="entry name" value="Glyco_trans_19"/>
</dbReference>
<dbReference type="Proteomes" id="UP001597112">
    <property type="component" value="Unassembled WGS sequence"/>
</dbReference>
<proteinExistence type="predicted"/>
<dbReference type="GO" id="GO:0008915">
    <property type="term" value="F:lipid-A-disaccharide synthase activity"/>
    <property type="evidence" value="ECO:0007669"/>
    <property type="project" value="UniProtKB-EC"/>
</dbReference>
<dbReference type="PANTHER" id="PTHR30372">
    <property type="entry name" value="LIPID-A-DISACCHARIDE SYNTHASE"/>
    <property type="match status" value="1"/>
</dbReference>
<evidence type="ECO:0000256" key="9">
    <source>
        <dbReference type="ARBA" id="ARBA00048975"/>
    </source>
</evidence>
<evidence type="ECO:0000256" key="5">
    <source>
        <dbReference type="ARBA" id="ARBA00022556"/>
    </source>
</evidence>
<evidence type="ECO:0000256" key="8">
    <source>
        <dbReference type="ARBA" id="ARBA00023098"/>
    </source>
</evidence>
<evidence type="ECO:0000256" key="4">
    <source>
        <dbReference type="ARBA" id="ARBA00022516"/>
    </source>
</evidence>
<dbReference type="NCBIfam" id="TIGR00215">
    <property type="entry name" value="lpxB"/>
    <property type="match status" value="1"/>
</dbReference>
<comment type="catalytic activity">
    <reaction evidence="9">
        <text>a lipid X + a UDP-2-N,3-O-bis[(3R)-3-hydroxyacyl]-alpha-D-glucosamine = a lipid A disaccharide + UDP + H(+)</text>
        <dbReference type="Rhea" id="RHEA:67828"/>
        <dbReference type="ChEBI" id="CHEBI:15378"/>
        <dbReference type="ChEBI" id="CHEBI:58223"/>
        <dbReference type="ChEBI" id="CHEBI:137748"/>
        <dbReference type="ChEBI" id="CHEBI:176338"/>
        <dbReference type="ChEBI" id="CHEBI:176343"/>
        <dbReference type="EC" id="2.4.1.182"/>
    </reaction>
</comment>